<dbReference type="Proteomes" id="UP001158598">
    <property type="component" value="Chromosome"/>
</dbReference>
<organism evidence="1 2">
    <name type="scientific">Methylococcus capsulatus</name>
    <dbReference type="NCBI Taxonomy" id="414"/>
    <lineage>
        <taxon>Bacteria</taxon>
        <taxon>Pseudomonadati</taxon>
        <taxon>Pseudomonadota</taxon>
        <taxon>Gammaproteobacteria</taxon>
        <taxon>Methylococcales</taxon>
        <taxon>Methylococcaceae</taxon>
        <taxon>Methylococcus</taxon>
    </lineage>
</organism>
<sequence>MTTTAMLLTGTIKGAVGAGTPVDLGNAALDLSIEEDTKELADYQNPGGGSIASLSRIKSVTLKLKLWSISKENLALATRGTVSGNSIEALTQTAEDWHITFDGVNEVNGDAVTYDFYKVKFSPASSLPGPGTEDFAVLELTGKVLKDTSKTGAGVSQYFKATITPAV</sequence>
<evidence type="ECO:0000313" key="1">
    <source>
        <dbReference type="EMBL" id="CAI8818786.1"/>
    </source>
</evidence>
<evidence type="ECO:0000313" key="2">
    <source>
        <dbReference type="Proteomes" id="UP001158598"/>
    </source>
</evidence>
<dbReference type="EMBL" id="OX458332">
    <property type="protein sequence ID" value="CAI8818786.1"/>
    <property type="molecule type" value="Genomic_DNA"/>
</dbReference>
<name>A0AA35Y0W4_METCP</name>
<reference evidence="1" key="1">
    <citation type="submission" date="2023-03" db="EMBL/GenBank/DDBJ databases">
        <authorList>
            <person name="Pearce D."/>
        </authorList>
    </citation>
    <scope>NUCLEOTIDE SEQUENCE</scope>
    <source>
        <strain evidence="1">Mc</strain>
    </source>
</reference>
<proteinExistence type="predicted"/>
<dbReference type="AlphaFoldDB" id="A0AA35Y0W4"/>
<dbReference type="RefSeq" id="WP_218796946.1">
    <property type="nucleotide sequence ID" value="NZ_CP079097.1"/>
</dbReference>
<accession>A0AA35Y0W4</accession>
<protein>
    <submittedName>
        <fullName evidence="1">Uncharacterized protein</fullName>
    </submittedName>
</protein>
<gene>
    <name evidence="1" type="ORF">MCNOR_1903</name>
</gene>